<dbReference type="Gene3D" id="1.25.40.200">
    <property type="entry name" value="Ran-GTPase activating protein 1, C-terminal domain"/>
    <property type="match status" value="1"/>
</dbReference>
<dbReference type="PANTHER" id="PTHR24113">
    <property type="entry name" value="RAN GTPASE-ACTIVATING PROTEIN 1"/>
    <property type="match status" value="1"/>
</dbReference>
<dbReference type="InterPro" id="IPR001611">
    <property type="entry name" value="Leu-rich_rpt"/>
</dbReference>
<comment type="similarity">
    <text evidence="6">Belongs to the RNA1 family.</text>
</comment>
<protein>
    <recommendedName>
        <fullName evidence="7">Ran GTPase-activating protein 1</fullName>
    </recommendedName>
</protein>
<evidence type="ECO:0000256" key="4">
    <source>
        <dbReference type="ARBA" id="ARBA00022737"/>
    </source>
</evidence>
<dbReference type="Pfam" id="PF13516">
    <property type="entry name" value="LRR_6"/>
    <property type="match status" value="3"/>
</dbReference>
<keyword evidence="5" id="KW-0539">Nucleus</keyword>
<dbReference type="FunFam" id="3.80.10.10:FF:000142">
    <property type="entry name" value="Ran GTPase activating protein 1"/>
    <property type="match status" value="1"/>
</dbReference>
<evidence type="ECO:0000256" key="7">
    <source>
        <dbReference type="ARBA" id="ARBA00074239"/>
    </source>
</evidence>
<evidence type="ECO:0000259" key="9">
    <source>
        <dbReference type="Pfam" id="PF07834"/>
    </source>
</evidence>
<proteinExistence type="inferred from homology"/>
<dbReference type="GO" id="GO:0005634">
    <property type="term" value="C:nucleus"/>
    <property type="evidence" value="ECO:0007669"/>
    <property type="project" value="UniProtKB-SubCell"/>
</dbReference>
<evidence type="ECO:0000313" key="10">
    <source>
        <dbReference type="Ensembl" id="ENSENLP00000017738.1"/>
    </source>
</evidence>
<dbReference type="SUPFAM" id="SSF69099">
    <property type="entry name" value="Ran-GTPase activating protein 1 (RanGAP1), C-terminal domain"/>
    <property type="match status" value="1"/>
</dbReference>
<dbReference type="InterPro" id="IPR032675">
    <property type="entry name" value="LRR_dom_sf"/>
</dbReference>
<reference evidence="10" key="3">
    <citation type="submission" date="2025-09" db="UniProtKB">
        <authorList>
            <consortium name="Ensembl"/>
        </authorList>
    </citation>
    <scope>IDENTIFICATION</scope>
</reference>
<dbReference type="InterPro" id="IPR036720">
    <property type="entry name" value="RanGAP1_C_sf"/>
</dbReference>
<dbReference type="Proteomes" id="UP000472264">
    <property type="component" value="Chromosome 19"/>
</dbReference>
<evidence type="ECO:0000256" key="5">
    <source>
        <dbReference type="ARBA" id="ARBA00023242"/>
    </source>
</evidence>
<sequence>MASDDIAQLADALSKTHVGDGELSYKGLGLKLDNAESAEELVREIQQYQDLRALRLEGNTVGVEAAQAIAKALESKDLLQRCYWSDMFTGRLRSEIPTALRSLGSALMSAGARLTVLDLSDNAFGPDGVKGIEQLLKSPSCHTLRELRLNNCGMGIGGGKILAEALIECHRRSSALGAPLKLRVFISGRNRLENEGASALAKAFQLMGSLEEVHMPQNGINHAGVIALASAMRQNPELRVLNFNDNTFTKKGTLAMAQALKHLRNIQVINFGDCLVRSEGAIALAAVLREGLPILKELNLSFGEITEAAALVVAQAAMDKPHMEIVDLNGNCLGEEGCEALREAMENMDKGNLLASLSDDEGEPEDEENDDDEDNLSDDCDESNDKDREILKENGMTTNEDSPAKLQSPVRQTKHNVMPTGEGKLKKVALVPGQLLCLAHAVQQDYFPKHHALLFYTFVSKNNEAFKSCSAARERLNSALEMRCHD</sequence>
<keyword evidence="3" id="KW-0433">Leucine-rich repeat</keyword>
<accession>A0A665UDL3</accession>
<feature type="region of interest" description="Disordered" evidence="8">
    <location>
        <begin position="354"/>
        <end position="385"/>
    </location>
</feature>
<dbReference type="GO" id="GO:0031267">
    <property type="term" value="F:small GTPase binding"/>
    <property type="evidence" value="ECO:0007669"/>
    <property type="project" value="TreeGrafter"/>
</dbReference>
<dbReference type="SUPFAM" id="SSF52047">
    <property type="entry name" value="RNI-like"/>
    <property type="match status" value="1"/>
</dbReference>
<evidence type="ECO:0000313" key="11">
    <source>
        <dbReference type="Proteomes" id="UP000472264"/>
    </source>
</evidence>
<gene>
    <name evidence="10" type="primary">rangap1b</name>
</gene>
<organism evidence="10 11">
    <name type="scientific">Echeneis naucrates</name>
    <name type="common">Live sharksucker</name>
    <dbReference type="NCBI Taxonomy" id="173247"/>
    <lineage>
        <taxon>Eukaryota</taxon>
        <taxon>Metazoa</taxon>
        <taxon>Chordata</taxon>
        <taxon>Craniata</taxon>
        <taxon>Vertebrata</taxon>
        <taxon>Euteleostomi</taxon>
        <taxon>Actinopterygii</taxon>
        <taxon>Neopterygii</taxon>
        <taxon>Teleostei</taxon>
        <taxon>Neoteleostei</taxon>
        <taxon>Acanthomorphata</taxon>
        <taxon>Carangaria</taxon>
        <taxon>Carangiformes</taxon>
        <taxon>Echeneidae</taxon>
        <taxon>Echeneis</taxon>
    </lineage>
</organism>
<keyword evidence="2" id="KW-0343">GTPase activation</keyword>
<name>A0A665UDL3_ECHNA</name>
<dbReference type="InterPro" id="IPR027038">
    <property type="entry name" value="RanGap"/>
</dbReference>
<evidence type="ECO:0000256" key="3">
    <source>
        <dbReference type="ARBA" id="ARBA00022614"/>
    </source>
</evidence>
<keyword evidence="4" id="KW-0677">Repeat</keyword>
<dbReference type="CDD" id="cd00116">
    <property type="entry name" value="LRR_RI"/>
    <property type="match status" value="1"/>
</dbReference>
<dbReference type="InterPro" id="IPR009109">
    <property type="entry name" value="Ran_GTPase_activating_1_C"/>
</dbReference>
<reference evidence="10" key="2">
    <citation type="submission" date="2025-08" db="UniProtKB">
        <authorList>
            <consortium name="Ensembl"/>
        </authorList>
    </citation>
    <scope>IDENTIFICATION</scope>
</reference>
<evidence type="ECO:0000256" key="1">
    <source>
        <dbReference type="ARBA" id="ARBA00004123"/>
    </source>
</evidence>
<evidence type="ECO:0000256" key="8">
    <source>
        <dbReference type="SAM" id="MobiDB-lite"/>
    </source>
</evidence>
<dbReference type="Gene3D" id="3.80.10.10">
    <property type="entry name" value="Ribonuclease Inhibitor"/>
    <property type="match status" value="1"/>
</dbReference>
<dbReference type="GO" id="GO:0048471">
    <property type="term" value="C:perinuclear region of cytoplasm"/>
    <property type="evidence" value="ECO:0007669"/>
    <property type="project" value="TreeGrafter"/>
</dbReference>
<dbReference type="GO" id="GO:0005096">
    <property type="term" value="F:GTPase activator activity"/>
    <property type="evidence" value="ECO:0007669"/>
    <property type="project" value="UniProtKB-KW"/>
</dbReference>
<dbReference type="AlphaFoldDB" id="A0A665UDL3"/>
<dbReference type="Ensembl" id="ENSENLT00000018382.1">
    <property type="protein sequence ID" value="ENSENLP00000017738.1"/>
    <property type="gene ID" value="ENSENLG00000007979.1"/>
</dbReference>
<feature type="compositionally biased region" description="Acidic residues" evidence="8">
    <location>
        <begin position="358"/>
        <end position="382"/>
    </location>
</feature>
<evidence type="ECO:0000256" key="6">
    <source>
        <dbReference type="ARBA" id="ARBA00060740"/>
    </source>
</evidence>
<dbReference type="GO" id="GO:0007165">
    <property type="term" value="P:signal transduction"/>
    <property type="evidence" value="ECO:0007669"/>
    <property type="project" value="InterPro"/>
</dbReference>
<feature type="domain" description="Ran-GTPase activating protein 1 C-terminal" evidence="9">
    <location>
        <begin position="421"/>
        <end position="480"/>
    </location>
</feature>
<dbReference type="GO" id="GO:0005829">
    <property type="term" value="C:cytosol"/>
    <property type="evidence" value="ECO:0007669"/>
    <property type="project" value="TreeGrafter"/>
</dbReference>
<keyword evidence="11" id="KW-1185">Reference proteome</keyword>
<evidence type="ECO:0000256" key="2">
    <source>
        <dbReference type="ARBA" id="ARBA00022468"/>
    </source>
</evidence>
<dbReference type="Pfam" id="PF07834">
    <property type="entry name" value="RanGAP1_C"/>
    <property type="match status" value="1"/>
</dbReference>
<dbReference type="SMART" id="SM00368">
    <property type="entry name" value="LRR_RI"/>
    <property type="match status" value="7"/>
</dbReference>
<dbReference type="GO" id="GO:0006913">
    <property type="term" value="P:nucleocytoplasmic transport"/>
    <property type="evidence" value="ECO:0007669"/>
    <property type="project" value="TreeGrafter"/>
</dbReference>
<reference evidence="10" key="1">
    <citation type="submission" date="2021-04" db="EMBL/GenBank/DDBJ databases">
        <authorList>
            <consortium name="Wellcome Sanger Institute Data Sharing"/>
        </authorList>
    </citation>
    <scope>NUCLEOTIDE SEQUENCE [LARGE SCALE GENOMIC DNA]</scope>
</reference>
<comment type="subcellular location">
    <subcellularLocation>
        <location evidence="1">Nucleus</location>
    </subcellularLocation>
</comment>
<dbReference type="PANTHER" id="PTHR24113:SF12">
    <property type="entry name" value="RAN GTPASE-ACTIVATING PROTEIN 1"/>
    <property type="match status" value="1"/>
</dbReference>